<dbReference type="InterPro" id="IPR047691">
    <property type="entry name" value="PelF-like"/>
</dbReference>
<dbReference type="SUPFAM" id="SSF53756">
    <property type="entry name" value="UDP-Glycosyltransferase/glycogen phosphorylase"/>
    <property type="match status" value="1"/>
</dbReference>
<accession>A0A1F6GDV7</accession>
<organism evidence="4 5">
    <name type="scientific">Candidatus Lambdaproteobacteria bacterium RIFOXYD2_FULL_50_16</name>
    <dbReference type="NCBI Taxonomy" id="1817772"/>
    <lineage>
        <taxon>Bacteria</taxon>
        <taxon>Pseudomonadati</taxon>
        <taxon>Pseudomonadota</taxon>
        <taxon>Candidatus Lambdaproteobacteria</taxon>
    </lineage>
</organism>
<dbReference type="AlphaFoldDB" id="A0A1F6GDV7"/>
<dbReference type="Pfam" id="PF11997">
    <property type="entry name" value="DUF3492"/>
    <property type="match status" value="1"/>
</dbReference>
<dbReference type="Pfam" id="PF00534">
    <property type="entry name" value="Glycos_transf_1"/>
    <property type="match status" value="1"/>
</dbReference>
<dbReference type="STRING" id="1817772.A2527_02305"/>
<dbReference type="Gene3D" id="3.40.50.2000">
    <property type="entry name" value="Glycogen Phosphorylase B"/>
    <property type="match status" value="2"/>
</dbReference>
<evidence type="ECO:0008006" key="6">
    <source>
        <dbReference type="Google" id="ProtNLM"/>
    </source>
</evidence>
<dbReference type="InterPro" id="IPR001296">
    <property type="entry name" value="Glyco_trans_1"/>
</dbReference>
<comment type="caution">
    <text evidence="4">The sequence shown here is derived from an EMBL/GenBank/DDBJ whole genome shotgun (WGS) entry which is preliminary data.</text>
</comment>
<sequence length="697" mass="78771">MNLIRHFRRPHAVKTGVFETKKNKPEITDIALVLEGTYPYVAGGVSGWCHELIKEQPDLTFSLICLTPRGMKLVPKYEIPENVVEIVHVELQKLKWLRSKLTLEQKAKFCQGLEEPLLRLATNAKLEDLQEIIDLGKALGRPFGGELLTDSEESFDLLCRMYDRTLPNSSFLDYFWSWRSLLGGLFSVLLAPIPKSKVYHSLCTGFAGLYLSRVSLETKRPCMLTEHGIYTNERRIEIGTAAWLDDQASLNFNVDQRLAQRSLRDFWIDSFTSYSRLTYQTMEIGLTLYEGNKELQLEDGALPEQLKVVPNGIDYETYSKIERKQGGRLIVGFIGRVVPIKDVKTLIRAAAFVNQVVSDAELWIMGPTDEDQNYFDECQAMVEATGMDKVIKFLGKVNIKDYAGKIDILVLTSLSEAQPLVILELGAVGVPTVATDVGACSELLYGAPEEEPKLGPGGVICPLASPTGVAEGIIRLYSDRKFYESCSKAIKARVAAYYRKEDQHRSYREIYNEMMRIEEVDSLARHLQRRSQKPTEGIEEVEFDEFVTTEWEVEAKAVQAQREAERAAQEEDLARSAEAVAKRLAEVAGNQPAMEKLIAQLDKETKNTSLPREPTPEELEVLRDFALEQMEKEWSEEDPQNEHFEPPAQVVLPEKPLAQPRMVEPSEQDLASLFALISEQPQTLGSLPKDKSEEEEK</sequence>
<dbReference type="InterPro" id="IPR022622">
    <property type="entry name" value="DUF3492"/>
</dbReference>
<dbReference type="PANTHER" id="PTHR12526:SF608">
    <property type="entry name" value="PELF"/>
    <property type="match status" value="1"/>
</dbReference>
<evidence type="ECO:0000313" key="5">
    <source>
        <dbReference type="Proteomes" id="UP000178449"/>
    </source>
</evidence>
<gene>
    <name evidence="4" type="ORF">A2527_02305</name>
</gene>
<evidence type="ECO:0000313" key="4">
    <source>
        <dbReference type="EMBL" id="OGG96300.1"/>
    </source>
</evidence>
<feature type="domain" description="DUF3492" evidence="3">
    <location>
        <begin position="28"/>
        <end position="303"/>
    </location>
</feature>
<name>A0A1F6GDV7_9PROT</name>
<dbReference type="Proteomes" id="UP000178449">
    <property type="component" value="Unassembled WGS sequence"/>
</dbReference>
<reference evidence="4 5" key="1">
    <citation type="journal article" date="2016" name="Nat. Commun.">
        <title>Thousands of microbial genomes shed light on interconnected biogeochemical processes in an aquifer system.</title>
        <authorList>
            <person name="Anantharaman K."/>
            <person name="Brown C.T."/>
            <person name="Hug L.A."/>
            <person name="Sharon I."/>
            <person name="Castelle C.J."/>
            <person name="Probst A.J."/>
            <person name="Thomas B.C."/>
            <person name="Singh A."/>
            <person name="Wilkins M.J."/>
            <person name="Karaoz U."/>
            <person name="Brodie E.L."/>
            <person name="Williams K.H."/>
            <person name="Hubbard S.S."/>
            <person name="Banfield J.F."/>
        </authorList>
    </citation>
    <scope>NUCLEOTIDE SEQUENCE [LARGE SCALE GENOMIC DNA]</scope>
</reference>
<proteinExistence type="predicted"/>
<evidence type="ECO:0000256" key="1">
    <source>
        <dbReference type="SAM" id="MobiDB-lite"/>
    </source>
</evidence>
<dbReference type="PANTHER" id="PTHR12526">
    <property type="entry name" value="GLYCOSYLTRANSFERASE"/>
    <property type="match status" value="1"/>
</dbReference>
<feature type="domain" description="Glycosyl transferase family 1" evidence="2">
    <location>
        <begin position="316"/>
        <end position="492"/>
    </location>
</feature>
<feature type="region of interest" description="Disordered" evidence="1">
    <location>
        <begin position="677"/>
        <end position="697"/>
    </location>
</feature>
<protein>
    <recommendedName>
        <fullName evidence="6">Glycosyl transferase family 1</fullName>
    </recommendedName>
</protein>
<dbReference type="EMBL" id="MFNE01000016">
    <property type="protein sequence ID" value="OGG96300.1"/>
    <property type="molecule type" value="Genomic_DNA"/>
</dbReference>
<evidence type="ECO:0000259" key="3">
    <source>
        <dbReference type="Pfam" id="PF11997"/>
    </source>
</evidence>
<evidence type="ECO:0000259" key="2">
    <source>
        <dbReference type="Pfam" id="PF00534"/>
    </source>
</evidence>
<dbReference type="GO" id="GO:0016757">
    <property type="term" value="F:glycosyltransferase activity"/>
    <property type="evidence" value="ECO:0007669"/>
    <property type="project" value="InterPro"/>
</dbReference>
<feature type="compositionally biased region" description="Basic and acidic residues" evidence="1">
    <location>
        <begin position="688"/>
        <end position="697"/>
    </location>
</feature>
<dbReference type="NCBIfam" id="NF038011">
    <property type="entry name" value="PelF"/>
    <property type="match status" value="1"/>
</dbReference>